<feature type="compositionally biased region" description="Basic and acidic residues" evidence="4">
    <location>
        <begin position="934"/>
        <end position="969"/>
    </location>
</feature>
<comment type="caution">
    <text evidence="5">The sequence shown here is derived from an EMBL/GenBank/DDBJ whole genome shotgun (WGS) entry which is preliminary data.</text>
</comment>
<feature type="region of interest" description="Disordered" evidence="4">
    <location>
        <begin position="770"/>
        <end position="797"/>
    </location>
</feature>
<feature type="region of interest" description="Disordered" evidence="4">
    <location>
        <begin position="873"/>
        <end position="969"/>
    </location>
</feature>
<feature type="non-terminal residue" evidence="5">
    <location>
        <position position="969"/>
    </location>
</feature>
<dbReference type="FunFam" id="3.90.640.10:FF:000039">
    <property type="entry name" value="Hsp70 family chaperone Lhs1/Orp150"/>
    <property type="match status" value="1"/>
</dbReference>
<feature type="compositionally biased region" description="Polar residues" evidence="4">
    <location>
        <begin position="770"/>
        <end position="783"/>
    </location>
</feature>
<keyword evidence="3" id="KW-0143">Chaperone</keyword>
<organism evidence="5 6">
    <name type="scientific">Erysiphe pulchra</name>
    <dbReference type="NCBI Taxonomy" id="225359"/>
    <lineage>
        <taxon>Eukaryota</taxon>
        <taxon>Fungi</taxon>
        <taxon>Dikarya</taxon>
        <taxon>Ascomycota</taxon>
        <taxon>Pezizomycotina</taxon>
        <taxon>Leotiomycetes</taxon>
        <taxon>Erysiphales</taxon>
        <taxon>Erysiphaceae</taxon>
        <taxon>Erysiphe</taxon>
    </lineage>
</organism>
<protein>
    <recommendedName>
        <fullName evidence="7">Actin-like ATPase domain-containing protein</fullName>
    </recommendedName>
</protein>
<evidence type="ECO:0000256" key="4">
    <source>
        <dbReference type="SAM" id="MobiDB-lite"/>
    </source>
</evidence>
<dbReference type="GO" id="GO:0005524">
    <property type="term" value="F:ATP binding"/>
    <property type="evidence" value="ECO:0007669"/>
    <property type="project" value="UniProtKB-KW"/>
</dbReference>
<dbReference type="AlphaFoldDB" id="A0A2S4PVS1"/>
<evidence type="ECO:0000256" key="3">
    <source>
        <dbReference type="ARBA" id="ARBA00023186"/>
    </source>
</evidence>
<keyword evidence="1" id="KW-0547">Nucleotide-binding</keyword>
<evidence type="ECO:0000313" key="5">
    <source>
        <dbReference type="EMBL" id="POS86136.1"/>
    </source>
</evidence>
<evidence type="ECO:0000256" key="2">
    <source>
        <dbReference type="ARBA" id="ARBA00022840"/>
    </source>
</evidence>
<evidence type="ECO:0008006" key="7">
    <source>
        <dbReference type="Google" id="ProtNLM"/>
    </source>
</evidence>
<evidence type="ECO:0000256" key="1">
    <source>
        <dbReference type="ARBA" id="ARBA00022741"/>
    </source>
</evidence>
<dbReference type="InterPro" id="IPR013126">
    <property type="entry name" value="Hsp_70_fam"/>
</dbReference>
<dbReference type="Gene3D" id="3.30.30.30">
    <property type="match status" value="1"/>
</dbReference>
<dbReference type="SUPFAM" id="SSF53067">
    <property type="entry name" value="Actin-like ATPase domain"/>
    <property type="match status" value="2"/>
</dbReference>
<dbReference type="PANTHER" id="PTHR45639:SF3">
    <property type="entry name" value="HYPOXIA UP-REGULATED PROTEIN 1"/>
    <property type="match status" value="1"/>
</dbReference>
<dbReference type="Proteomes" id="UP000237438">
    <property type="component" value="Unassembled WGS sequence"/>
</dbReference>
<name>A0A2S4PVS1_9PEZI</name>
<gene>
    <name evidence="5" type="ORF">EPUL_002317</name>
</gene>
<dbReference type="EMBL" id="PEDP01000403">
    <property type="protein sequence ID" value="POS86136.1"/>
    <property type="molecule type" value="Genomic_DNA"/>
</dbReference>
<dbReference type="PANTHER" id="PTHR45639">
    <property type="entry name" value="HSC70CB, ISOFORM G-RELATED"/>
    <property type="match status" value="1"/>
</dbReference>
<dbReference type="FunFam" id="1.20.1270.10:FF:000002">
    <property type="entry name" value="Heat shock 70 kDa protein 4"/>
    <property type="match status" value="1"/>
</dbReference>
<feature type="non-terminal residue" evidence="5">
    <location>
        <position position="1"/>
    </location>
</feature>
<dbReference type="GO" id="GO:0034663">
    <property type="term" value="C:endoplasmic reticulum chaperone complex"/>
    <property type="evidence" value="ECO:0007669"/>
    <property type="project" value="TreeGrafter"/>
</dbReference>
<dbReference type="PRINTS" id="PR00301">
    <property type="entry name" value="HEATSHOCK70"/>
</dbReference>
<accession>A0A2S4PVS1</accession>
<dbReference type="Gene3D" id="1.20.1270.10">
    <property type="match status" value="1"/>
</dbReference>
<dbReference type="Gene3D" id="3.30.420.40">
    <property type="match status" value="2"/>
</dbReference>
<dbReference type="Gene3D" id="3.90.640.10">
    <property type="entry name" value="Actin, Chain A, domain 4"/>
    <property type="match status" value="1"/>
</dbReference>
<dbReference type="OrthoDB" id="10262720at2759"/>
<sequence>SLSQAASAVLGVDLGTEYIKATIVKPGIPLDIVLTKDSRRKELSVIAFKPEKNLKNGQFPERVYGSDATALASRFPGDVYPNLKTLLGLGTENLIVKEYAMRHPKLKLETQNIKGTAAFKSEAILADEIPWTVEEMLAMELQNVQKNAQTLAGKGSSIKDVVITIPPYYTVEEKRALLLAADLAGLHVLELVSDGLAVGINYATTRTFSNVNEGGKAETHLVFDMGAGSTKVSVLRFQGKTVKDVGRFNKTIQEVKVLGNGWDRTLGGDLFNSLIVDDMVTQFTSSPAAKKTSIDAYTLKNDGKVIAKLQKEAERIRQILSANANTQSFFEGLYGDIDLKYKITRAEFEKLAEAHTVRISSTIQKALDAAGLKKQDIDTVILHGGASRTPFVQREIESIIGDASKIKTNVNSDESAVFGAGFRGATLSPSFRVKEIRVYDSLNYPSGVKWTNVHNKIQHQGLWQAKSFLGDQKRYTFKIHSDPLVLTFYQRIPSSESPSGTMDQETLVVTTRNLTNSVTYLKEKYGCAPIDITVRLNAQILAESGEVYVSKFVVGCEAEEKESMVDSVKGLFGFGKKDQLPLSDGEKLESATISSKISASTSTTTTESVSQIVPLDYTIETKGRPQLPATEISRMKERLAAFSSSDNLRRLRDEALNQLESFTYKIRDFLDDADFIAASTEQERLTIESKSSDVSDWIYSGGTEASREELKEKLHELKEIISPIELRKMENVNRPAKIQALQNALKETKQFILTITEQIANDTKKQNEFAVSNSVSQPSTPTKSPSVEEPVSLEEQKSIPIPTQKSTILEPPIYTDADLVTPQKLYDEYSAWLEEKLANQEQLKENDDPVILSKDLEEKAKILQEANIKLLIKNMQRPPKSKSSTAKDKTSTSRDSSSIAEEGEGSSGSKTTDIPRATFTVGPGGQMPSEEEMLEHLKKFESQKEEGKSNESDKEEKQEKEESNTKHIE</sequence>
<keyword evidence="6" id="KW-1185">Reference proteome</keyword>
<dbReference type="GO" id="GO:0030968">
    <property type="term" value="P:endoplasmic reticulum unfolded protein response"/>
    <property type="evidence" value="ECO:0007669"/>
    <property type="project" value="TreeGrafter"/>
</dbReference>
<dbReference type="InterPro" id="IPR043129">
    <property type="entry name" value="ATPase_NBD"/>
</dbReference>
<dbReference type="Pfam" id="PF00012">
    <property type="entry name" value="HSP70"/>
    <property type="match status" value="2"/>
</dbReference>
<dbReference type="InterPro" id="IPR029048">
    <property type="entry name" value="HSP70_C_sf"/>
</dbReference>
<reference evidence="5 6" key="1">
    <citation type="submission" date="2017-10" db="EMBL/GenBank/DDBJ databases">
        <title>Development of genomic resources for the powdery mildew, Erysiphe pulchra.</title>
        <authorList>
            <person name="Wadl P.A."/>
            <person name="Mack B.M."/>
            <person name="Moore G."/>
            <person name="Beltz S.B."/>
        </authorList>
    </citation>
    <scope>NUCLEOTIDE SEQUENCE [LARGE SCALE GENOMIC DNA]</scope>
    <source>
        <strain evidence="5">Cflorida</strain>
    </source>
</reference>
<dbReference type="SUPFAM" id="SSF100934">
    <property type="entry name" value="Heat shock protein 70kD (HSP70), C-terminal subdomain"/>
    <property type="match status" value="1"/>
</dbReference>
<dbReference type="CDD" id="cd10230">
    <property type="entry name" value="ASKHA_NBD_HSP70_HYOU1"/>
    <property type="match status" value="1"/>
</dbReference>
<proteinExistence type="predicted"/>
<evidence type="ECO:0000313" key="6">
    <source>
        <dbReference type="Proteomes" id="UP000237438"/>
    </source>
</evidence>
<dbReference type="STRING" id="225359.A0A2S4PVS1"/>
<dbReference type="GO" id="GO:0140662">
    <property type="term" value="F:ATP-dependent protein folding chaperone"/>
    <property type="evidence" value="ECO:0007669"/>
    <property type="project" value="InterPro"/>
</dbReference>
<keyword evidence="2" id="KW-0067">ATP-binding</keyword>